<dbReference type="EMBL" id="JAOAOG010000204">
    <property type="protein sequence ID" value="KAJ6240534.1"/>
    <property type="molecule type" value="Genomic_DNA"/>
</dbReference>
<comment type="caution">
    <text evidence="1">The sequence shown here is derived from an EMBL/GenBank/DDBJ whole genome shotgun (WGS) entry which is preliminary data.</text>
</comment>
<name>A0ABQ8Y7E5_9EUKA</name>
<sequence>MQAPNLLFRQLLKTEKNTQYHIILSPQKEKNISNTSLRILYCLESIIKVFTRKKIQDLQSKTITDILTLVSNPKPLETRSCDEIYRSFSRFTHYLNLVNKNQYLSNKIYQIFKHLTTLMKQHKAESCGAVLTKTTSSIALIVFSANGKQKEDQLRVIIFDPQSREDHQGAAFLLFSKINYASQYLSKIFPTAKIKGIDRFQSELLNTIEVSSFVLNDLSKTQNSRLDEQLFEKEMKSLKGFVVSSEDFEKEILDEFPKNASQWISALHTENQFLHEKLLSLESQSSKQQQTTLNLKKQIKLSENICKERDMLITKLCEKLEHLDEN</sequence>
<accession>A0ABQ8Y7E5</accession>
<organism evidence="1 2">
    <name type="scientific">Anaeramoeba flamelloides</name>
    <dbReference type="NCBI Taxonomy" id="1746091"/>
    <lineage>
        <taxon>Eukaryota</taxon>
        <taxon>Metamonada</taxon>
        <taxon>Anaeramoebidae</taxon>
        <taxon>Anaeramoeba</taxon>
    </lineage>
</organism>
<gene>
    <name evidence="1" type="ORF">M0813_24061</name>
</gene>
<dbReference type="Proteomes" id="UP001150062">
    <property type="component" value="Unassembled WGS sequence"/>
</dbReference>
<protein>
    <submittedName>
        <fullName evidence="1">Uncharacterized protein</fullName>
    </submittedName>
</protein>
<reference evidence="1" key="1">
    <citation type="submission" date="2022-08" db="EMBL/GenBank/DDBJ databases">
        <title>Novel sulfate-reducing endosymbionts in the free-living metamonad Anaeramoeba.</title>
        <authorList>
            <person name="Jerlstrom-Hultqvist J."/>
            <person name="Cepicka I."/>
            <person name="Gallot-Lavallee L."/>
            <person name="Salas-Leiva D."/>
            <person name="Curtis B.A."/>
            <person name="Zahonova K."/>
            <person name="Pipaliya S."/>
            <person name="Dacks J."/>
            <person name="Roger A.J."/>
        </authorList>
    </citation>
    <scope>NUCLEOTIDE SEQUENCE</scope>
    <source>
        <strain evidence="1">Schooner1</strain>
    </source>
</reference>
<evidence type="ECO:0000313" key="2">
    <source>
        <dbReference type="Proteomes" id="UP001150062"/>
    </source>
</evidence>
<evidence type="ECO:0000313" key="1">
    <source>
        <dbReference type="EMBL" id="KAJ6240534.1"/>
    </source>
</evidence>
<proteinExistence type="predicted"/>
<keyword evidence="2" id="KW-1185">Reference proteome</keyword>